<evidence type="ECO:0000256" key="3">
    <source>
        <dbReference type="SAM" id="MobiDB-lite"/>
    </source>
</evidence>
<accession>A0A024UPF7</accession>
<comment type="similarity">
    <text evidence="1">Belongs to the SAPS family.</text>
</comment>
<proteinExistence type="inferred from homology"/>
<dbReference type="InterPro" id="IPR007587">
    <property type="entry name" value="SAPS"/>
</dbReference>
<evidence type="ECO:0000256" key="2">
    <source>
        <dbReference type="ARBA" id="ARBA00023306"/>
    </source>
</evidence>
<feature type="compositionally biased region" description="Low complexity" evidence="3">
    <location>
        <begin position="686"/>
        <end position="695"/>
    </location>
</feature>
<name>A0A024UPF7_9STRA</name>
<keyword evidence="2" id="KW-0131">Cell cycle</keyword>
<dbReference type="OrthoDB" id="295029at2759"/>
<organism evidence="4">
    <name type="scientific">Aphanomyces invadans</name>
    <dbReference type="NCBI Taxonomy" id="157072"/>
    <lineage>
        <taxon>Eukaryota</taxon>
        <taxon>Sar</taxon>
        <taxon>Stramenopiles</taxon>
        <taxon>Oomycota</taxon>
        <taxon>Saprolegniomycetes</taxon>
        <taxon>Saprolegniales</taxon>
        <taxon>Verrucalvaceae</taxon>
        <taxon>Aphanomyces</taxon>
    </lineage>
</organism>
<evidence type="ECO:0000313" key="4">
    <source>
        <dbReference type="EMBL" id="ETW08326.1"/>
    </source>
</evidence>
<dbReference type="AlphaFoldDB" id="A0A024UPF7"/>
<dbReference type="EMBL" id="KI913953">
    <property type="protein sequence ID" value="ETW08326.1"/>
    <property type="molecule type" value="Genomic_DNA"/>
</dbReference>
<dbReference type="eggNOG" id="KOG2073">
    <property type="taxonomic scope" value="Eukaryota"/>
</dbReference>
<evidence type="ECO:0000256" key="1">
    <source>
        <dbReference type="ARBA" id="ARBA00006180"/>
    </source>
</evidence>
<reference evidence="4" key="1">
    <citation type="submission" date="2013-12" db="EMBL/GenBank/DDBJ databases">
        <title>The Genome Sequence of Aphanomyces invadans NJM9701.</title>
        <authorList>
            <consortium name="The Broad Institute Genomics Platform"/>
            <person name="Russ C."/>
            <person name="Tyler B."/>
            <person name="van West P."/>
            <person name="Dieguez-Uribeondo J."/>
            <person name="Young S.K."/>
            <person name="Zeng Q."/>
            <person name="Gargeya S."/>
            <person name="Fitzgerald M."/>
            <person name="Abouelleil A."/>
            <person name="Alvarado L."/>
            <person name="Chapman S.B."/>
            <person name="Gainer-Dewar J."/>
            <person name="Goldberg J."/>
            <person name="Griggs A."/>
            <person name="Gujja S."/>
            <person name="Hansen M."/>
            <person name="Howarth C."/>
            <person name="Imamovic A."/>
            <person name="Ireland A."/>
            <person name="Larimer J."/>
            <person name="McCowan C."/>
            <person name="Murphy C."/>
            <person name="Pearson M."/>
            <person name="Poon T.W."/>
            <person name="Priest M."/>
            <person name="Roberts A."/>
            <person name="Saif S."/>
            <person name="Shea T."/>
            <person name="Sykes S."/>
            <person name="Wortman J."/>
            <person name="Nusbaum C."/>
            <person name="Birren B."/>
        </authorList>
    </citation>
    <scope>NUCLEOTIDE SEQUENCE [LARGE SCALE GENOMIC DNA]</scope>
    <source>
        <strain evidence="4">NJM9701</strain>
    </source>
</reference>
<feature type="region of interest" description="Disordered" evidence="3">
    <location>
        <begin position="658"/>
        <end position="695"/>
    </location>
</feature>
<dbReference type="GO" id="GO:0019903">
    <property type="term" value="F:protein phosphatase binding"/>
    <property type="evidence" value="ECO:0007669"/>
    <property type="project" value="InterPro"/>
</dbReference>
<dbReference type="GO" id="GO:0019888">
    <property type="term" value="F:protein phosphatase regulator activity"/>
    <property type="evidence" value="ECO:0007669"/>
    <property type="project" value="TreeGrafter"/>
</dbReference>
<dbReference type="GeneID" id="20077986"/>
<dbReference type="Pfam" id="PF04499">
    <property type="entry name" value="SAPS"/>
    <property type="match status" value="2"/>
</dbReference>
<sequence>MSLFASDNNSSMWSTAGSLFNISSPLSDLLEKGDFTLEQVLEEDELIQEVKSRNIKLLQFLSKEETVRKLVHYVTRKSEEDDGDMISIKYPFMSSEVLCCDIMCITETLATASCGAIIEDLFQLLRQPAPLDPRIAGYFEKVLSVLMVRKSYEVTEVLNKNADTLLDGFMKHSVSYSIAELFKRIMQPNQGDFMDDMDFSHPYNSNGPWFSGDDDDMSAVGTPQSKGVLSWQTDRRVVDKLIENLRPTNDANEPIDSDVHKHCAEILSDIIHYGTRVSANEPAPASATLVEYIESADTVEKIINLALPIDNSYSTSMTSALTVLSALLSRHANTHYSSTTPEETPVVVTATIARLPQISQALRADAGTTVNQRHQTVPKLGLRRLKLVGLLVVLIQAKYRAIDAVVLSENIISQCLDLFFQFESVNMLHAEIESLVIGVLESGGPDLQVGLLQQSNLLERILDAYATNDAAVHESLGNAKGYMGHLLRICNMIVNITDEVKGVDSRGSLNDMTHADSIVEYLEADPSWPKWEEFVKTTIAAANEKDRHALGGSVVSHPVDDPYGIGRFDHPPIGSFADMLESGDHSHFDTDFDLPNDNDMPAMISDSSSSDEEEDFTEFDPRSIHLSNHRHDVIPVLPLDSSDLVMEEADKSMDTSWANFDQPDVAAPPQVESFANFDDVPPPAPAATTTTTPDA</sequence>
<dbReference type="STRING" id="157072.A0A024UPF7"/>
<dbReference type="RefSeq" id="XP_008862131.1">
    <property type="nucleotide sequence ID" value="XM_008863909.1"/>
</dbReference>
<gene>
    <name evidence="4" type="ORF">H310_00936</name>
</gene>
<dbReference type="PANTHER" id="PTHR12634">
    <property type="entry name" value="SIT4 YEAST -ASSOCIATING PROTEIN-RELATED"/>
    <property type="match status" value="1"/>
</dbReference>
<dbReference type="VEuPathDB" id="FungiDB:H310_00936"/>
<dbReference type="PANTHER" id="PTHR12634:SF8">
    <property type="entry name" value="FIERY MOUNTAIN, ISOFORM D"/>
    <property type="match status" value="1"/>
</dbReference>
<protein>
    <submittedName>
        <fullName evidence="4">Uncharacterized protein</fullName>
    </submittedName>
</protein>